<gene>
    <name evidence="9" type="ORF">E9228_002165</name>
</gene>
<dbReference type="Pfam" id="PF00756">
    <property type="entry name" value="Esterase"/>
    <property type="match status" value="1"/>
</dbReference>
<dbReference type="Gene3D" id="3.40.50.1820">
    <property type="entry name" value="alpha/beta hydrolase"/>
    <property type="match status" value="1"/>
</dbReference>
<dbReference type="InterPro" id="IPR000801">
    <property type="entry name" value="Esterase-like"/>
</dbReference>
<dbReference type="EMBL" id="JAAOYO010000003">
    <property type="protein sequence ID" value="NII41518.1"/>
    <property type="molecule type" value="Genomic_DNA"/>
</dbReference>
<evidence type="ECO:0000313" key="9">
    <source>
        <dbReference type="EMBL" id="NII41518.1"/>
    </source>
</evidence>
<comment type="caution">
    <text evidence="9">The sequence shown here is derived from an EMBL/GenBank/DDBJ whole genome shotgun (WGS) entry which is preliminary data.</text>
</comment>
<proteinExistence type="inferred from homology"/>
<comment type="similarity">
    <text evidence="2">Belongs to the mycobacterial A85 antigen family.</text>
</comment>
<name>A0ABX0TBG1_9MICO</name>
<comment type="catalytic activity">
    <reaction evidence="1">
        <text>2 alpha,alpha'-trehalose 6-mycolate = alpha,alpha'-trehalose 6,6'-bismycolate + alpha,alpha-trehalose</text>
        <dbReference type="Rhea" id="RHEA:23472"/>
        <dbReference type="ChEBI" id="CHEBI:16551"/>
        <dbReference type="ChEBI" id="CHEBI:18195"/>
        <dbReference type="ChEBI" id="CHEBI:18234"/>
        <dbReference type="EC" id="2.3.1.122"/>
    </reaction>
</comment>
<keyword evidence="6" id="KW-0012">Acyltransferase</keyword>
<organism evidence="9 10">
    <name type="scientific">Curtobacterium salicis</name>
    <dbReference type="NCBI Taxonomy" id="1779862"/>
    <lineage>
        <taxon>Bacteria</taxon>
        <taxon>Bacillati</taxon>
        <taxon>Actinomycetota</taxon>
        <taxon>Actinomycetes</taxon>
        <taxon>Micrococcales</taxon>
        <taxon>Microbacteriaceae</taxon>
        <taxon>Curtobacterium</taxon>
    </lineage>
</organism>
<dbReference type="InterPro" id="IPR006311">
    <property type="entry name" value="TAT_signal"/>
</dbReference>
<dbReference type="PANTHER" id="PTHR48098">
    <property type="entry name" value="ENTEROCHELIN ESTERASE-RELATED"/>
    <property type="match status" value="1"/>
</dbReference>
<keyword evidence="5" id="KW-0808">Transferase</keyword>
<evidence type="ECO:0000256" key="7">
    <source>
        <dbReference type="ARBA" id="ARBA00032572"/>
    </source>
</evidence>
<evidence type="ECO:0000256" key="6">
    <source>
        <dbReference type="ARBA" id="ARBA00023315"/>
    </source>
</evidence>
<evidence type="ECO:0000256" key="2">
    <source>
        <dbReference type="ARBA" id="ARBA00005874"/>
    </source>
</evidence>
<dbReference type="EC" id="2.3.1.122" evidence="3"/>
<dbReference type="EC" id="2.3.1.20" evidence="4"/>
<dbReference type="SUPFAM" id="SSF53474">
    <property type="entry name" value="alpha/beta-Hydrolases"/>
    <property type="match status" value="1"/>
</dbReference>
<accession>A0ABX0TBG1</accession>
<keyword evidence="10" id="KW-1185">Reference proteome</keyword>
<dbReference type="InterPro" id="IPR029058">
    <property type="entry name" value="AB_hydrolase_fold"/>
</dbReference>
<dbReference type="Proteomes" id="UP001318300">
    <property type="component" value="Unassembled WGS sequence"/>
</dbReference>
<dbReference type="PANTHER" id="PTHR48098:SF1">
    <property type="entry name" value="DIACYLGLYCEROL ACYLTRANSFERASE_MYCOLYLTRANSFERASE AG85A"/>
    <property type="match status" value="1"/>
</dbReference>
<dbReference type="PROSITE" id="PS51318">
    <property type="entry name" value="TAT"/>
    <property type="match status" value="1"/>
</dbReference>
<evidence type="ECO:0000313" key="10">
    <source>
        <dbReference type="Proteomes" id="UP001318300"/>
    </source>
</evidence>
<evidence type="ECO:0000256" key="3">
    <source>
        <dbReference type="ARBA" id="ARBA00012820"/>
    </source>
</evidence>
<protein>
    <recommendedName>
        <fullName evidence="7">Acyl-CoA:diacylglycerol acyltransferase</fullName>
        <ecNumber evidence="3">2.3.1.122</ecNumber>
        <ecNumber evidence="4">2.3.1.20</ecNumber>
    </recommendedName>
</protein>
<sequence>MPTLSRRTLLIGGGSAVLAAAAGAVLVEQGVLPGRASAERALGMTGPAGVVPTTEAGRRLQGSFASAARGGAETGWTISYPPGSAEGDPLPVVVSLHGYGGDHRSSFDHGMHLDRFQAAGRAAGEPAVAIASVDGGNDYWHPRAAGRDPHRMLVDEFLPLLHDRGLDVGRLGLFGWSMGAYGALLVGSTLGPERVRAVAASSVALWPTPQRAASGAFDSAKDFAQHDLTTRTAALGALHARITCGTADAFCPGDEQLVHRITPAPQSSFTLGAHDWSYWRRVAPDQLRFLAAAL</sequence>
<evidence type="ECO:0000256" key="5">
    <source>
        <dbReference type="ARBA" id="ARBA00022679"/>
    </source>
</evidence>
<dbReference type="InterPro" id="IPR050583">
    <property type="entry name" value="Mycobacterial_A85_antigen"/>
</dbReference>
<evidence type="ECO:0000256" key="4">
    <source>
        <dbReference type="ARBA" id="ARBA00013244"/>
    </source>
</evidence>
<evidence type="ECO:0000256" key="1">
    <source>
        <dbReference type="ARBA" id="ARBA00000697"/>
    </source>
</evidence>
<evidence type="ECO:0000256" key="8">
    <source>
        <dbReference type="ARBA" id="ARBA00048109"/>
    </source>
</evidence>
<reference evidence="9 10" key="1">
    <citation type="submission" date="2020-03" db="EMBL/GenBank/DDBJ databases">
        <title>Above-ground endophytic microbial communities from plants in different locations in the United States.</title>
        <authorList>
            <person name="Frank C."/>
        </authorList>
    </citation>
    <scope>NUCLEOTIDE SEQUENCE [LARGE SCALE GENOMIC DNA]</scope>
    <source>
        <strain evidence="9 10">WW7</strain>
    </source>
</reference>
<comment type="catalytic activity">
    <reaction evidence="8">
        <text>an acyl-CoA + a 1,2-diacyl-sn-glycerol = a triacyl-sn-glycerol + CoA</text>
        <dbReference type="Rhea" id="RHEA:10868"/>
        <dbReference type="ChEBI" id="CHEBI:17815"/>
        <dbReference type="ChEBI" id="CHEBI:57287"/>
        <dbReference type="ChEBI" id="CHEBI:58342"/>
        <dbReference type="ChEBI" id="CHEBI:64615"/>
        <dbReference type="EC" id="2.3.1.20"/>
    </reaction>
</comment>
<dbReference type="RefSeq" id="WP_166780552.1">
    <property type="nucleotide sequence ID" value="NZ_JAAOYO010000003.1"/>
</dbReference>